<evidence type="ECO:0000313" key="2">
    <source>
        <dbReference type="Proteomes" id="UP000760480"/>
    </source>
</evidence>
<gene>
    <name evidence="1" type="ORF">E4P82_19765</name>
</gene>
<organism evidence="1 2">
    <name type="scientific">Candidatus Competibacter phosphatis</name>
    <dbReference type="NCBI Taxonomy" id="221280"/>
    <lineage>
        <taxon>Bacteria</taxon>
        <taxon>Pseudomonadati</taxon>
        <taxon>Pseudomonadota</taxon>
        <taxon>Gammaproteobacteria</taxon>
        <taxon>Candidatus Competibacteraceae</taxon>
        <taxon>Candidatus Competibacter</taxon>
    </lineage>
</organism>
<sequence>MKMHCAFFILGAGLGVLLHQRGLLVLHASCVAIDNRGIGFIGAKGWGKSTTTATLHQRGHALISDELLVVRFNDQAQPRVMPGSPQIRLWSDALISIGDDPDSAVRVRSGIDKYNVYAGNTIAETLPLDCLYLLDVGEDLSIKLMPPSEAFFWCHSTFICVPLWNPVSTIY</sequence>
<comment type="caution">
    <text evidence="1">The sequence shown here is derived from an EMBL/GenBank/DDBJ whole genome shotgun (WGS) entry which is preliminary data.</text>
</comment>
<dbReference type="Gene3D" id="3.40.50.300">
    <property type="entry name" value="P-loop containing nucleotide triphosphate hydrolases"/>
    <property type="match status" value="1"/>
</dbReference>
<dbReference type="InterPro" id="IPR027417">
    <property type="entry name" value="P-loop_NTPase"/>
</dbReference>
<dbReference type="SUPFAM" id="SSF53795">
    <property type="entry name" value="PEP carboxykinase-like"/>
    <property type="match status" value="1"/>
</dbReference>
<dbReference type="EMBL" id="SPMZ01000082">
    <property type="protein sequence ID" value="NMQ21237.1"/>
    <property type="molecule type" value="Genomic_DNA"/>
</dbReference>
<accession>A0ABX1TP85</accession>
<name>A0ABX1TP85_9GAMM</name>
<dbReference type="Proteomes" id="UP000760480">
    <property type="component" value="Unassembled WGS sequence"/>
</dbReference>
<protein>
    <recommendedName>
        <fullName evidence="3">HPr kinase/phosphorylase C-terminal domain-containing protein</fullName>
    </recommendedName>
</protein>
<evidence type="ECO:0000313" key="1">
    <source>
        <dbReference type="EMBL" id="NMQ21237.1"/>
    </source>
</evidence>
<keyword evidence="2" id="KW-1185">Reference proteome</keyword>
<dbReference type="RefSeq" id="WP_169250503.1">
    <property type="nucleotide sequence ID" value="NZ_SPMZ01000082.1"/>
</dbReference>
<evidence type="ECO:0008006" key="3">
    <source>
        <dbReference type="Google" id="ProtNLM"/>
    </source>
</evidence>
<reference evidence="1 2" key="1">
    <citation type="submission" date="2019-03" db="EMBL/GenBank/DDBJ databases">
        <title>Metabolic reconstructions from genomes of highly enriched 'Candidatus Accumulibacter' and 'Candidatus Competibacter' bioreactor populations.</title>
        <authorList>
            <person name="Annavajhala M.K."/>
            <person name="Welles L."/>
            <person name="Abbas B."/>
            <person name="Sorokin D."/>
            <person name="Park H."/>
            <person name="Van Loosdrecht M."/>
            <person name="Chandran K."/>
        </authorList>
    </citation>
    <scope>NUCLEOTIDE SEQUENCE [LARGE SCALE GENOMIC DNA]</scope>
    <source>
        <strain evidence="1 2">SBR_G</strain>
    </source>
</reference>
<proteinExistence type="predicted"/>